<sequence>MIRSGYACNYKYSKGKYYIKLQEKAKADKRGLWKDNNAVDPWQWRKEKRK</sequence>
<evidence type="ECO:0000313" key="2">
    <source>
        <dbReference type="EMBL" id="EGK01683.1"/>
    </source>
</evidence>
<organism evidence="2 3">
    <name type="scientific">Dysgonomonas gadei ATCC BAA-286</name>
    <dbReference type="NCBI Taxonomy" id="742766"/>
    <lineage>
        <taxon>Bacteria</taxon>
        <taxon>Pseudomonadati</taxon>
        <taxon>Bacteroidota</taxon>
        <taxon>Bacteroidia</taxon>
        <taxon>Bacteroidales</taxon>
        <taxon>Dysgonomonadaceae</taxon>
        <taxon>Dysgonomonas</taxon>
    </lineage>
</organism>
<dbReference type="InterPro" id="IPR035437">
    <property type="entry name" value="SNase_OB-fold_sf"/>
</dbReference>
<dbReference type="Gene3D" id="2.40.50.90">
    <property type="match status" value="1"/>
</dbReference>
<dbReference type="STRING" id="742766.HMPREF9455_01831"/>
<dbReference type="HOGENOM" id="CLU_046484_14_0_10"/>
<feature type="domain" description="TNase-like" evidence="1">
    <location>
        <begin position="1"/>
        <end position="35"/>
    </location>
</feature>
<gene>
    <name evidence="2" type="ORF">HMPREF9455_01831</name>
</gene>
<evidence type="ECO:0000259" key="1">
    <source>
        <dbReference type="Pfam" id="PF00565"/>
    </source>
</evidence>
<proteinExistence type="predicted"/>
<keyword evidence="3" id="KW-1185">Reference proteome</keyword>
<dbReference type="AlphaFoldDB" id="F5IXL4"/>
<dbReference type="EMBL" id="ADLV01000020">
    <property type="protein sequence ID" value="EGK01683.1"/>
    <property type="molecule type" value="Genomic_DNA"/>
</dbReference>
<dbReference type="Proteomes" id="UP000004913">
    <property type="component" value="Unassembled WGS sequence"/>
</dbReference>
<protein>
    <recommendedName>
        <fullName evidence="1">TNase-like domain-containing protein</fullName>
    </recommendedName>
</protein>
<dbReference type="SUPFAM" id="SSF50199">
    <property type="entry name" value="Staphylococcal nuclease"/>
    <property type="match status" value="1"/>
</dbReference>
<dbReference type="InterPro" id="IPR016071">
    <property type="entry name" value="Staphylococal_nuclease_OB-fold"/>
</dbReference>
<dbReference type="Pfam" id="PF00565">
    <property type="entry name" value="SNase"/>
    <property type="match status" value="1"/>
</dbReference>
<accession>F5IXL4</accession>
<evidence type="ECO:0000313" key="3">
    <source>
        <dbReference type="Proteomes" id="UP000004913"/>
    </source>
</evidence>
<comment type="caution">
    <text evidence="2">The sequence shown here is derived from an EMBL/GenBank/DDBJ whole genome shotgun (WGS) entry which is preliminary data.</text>
</comment>
<name>F5IXL4_9BACT</name>
<reference evidence="2 3" key="1">
    <citation type="submission" date="2011-04" db="EMBL/GenBank/DDBJ databases">
        <title>The Genome Sequence of Dysgonomonas gadei ATCC BAA-286.</title>
        <authorList>
            <consortium name="The Broad Institute Genome Sequencing Platform"/>
            <person name="Earl A."/>
            <person name="Ward D."/>
            <person name="Feldgarden M."/>
            <person name="Gevers D."/>
            <person name="Pudlo N."/>
            <person name="Martens E."/>
            <person name="Allen-Vercoe E."/>
            <person name="Young S.K."/>
            <person name="Zeng Q."/>
            <person name="Gargeya S."/>
            <person name="Fitzgerald M."/>
            <person name="Haas B."/>
            <person name="Abouelleil A."/>
            <person name="Alvarado L."/>
            <person name="Arachchi H.M."/>
            <person name="Berlin A."/>
            <person name="Brown A."/>
            <person name="Chapman S.B."/>
            <person name="Chen Z."/>
            <person name="Dunbar C."/>
            <person name="Freedman E."/>
            <person name="Gearin G."/>
            <person name="Gellesch M."/>
            <person name="Goldberg J."/>
            <person name="Griggs A."/>
            <person name="Gujja S."/>
            <person name="Heiman D."/>
            <person name="Howarth C."/>
            <person name="Larson L."/>
            <person name="Lui A."/>
            <person name="MacDonald P.J.P."/>
            <person name="Mehta T."/>
            <person name="Montmayeur A."/>
            <person name="Murphy C."/>
            <person name="Neiman D."/>
            <person name="Pearson M."/>
            <person name="Priest M."/>
            <person name="Roberts A."/>
            <person name="Saif S."/>
            <person name="Shea T."/>
            <person name="Shenoy N."/>
            <person name="Sisk P."/>
            <person name="Stolte C."/>
            <person name="Sykes S."/>
            <person name="Yandava C."/>
            <person name="Wortman J."/>
            <person name="Nusbaum C."/>
            <person name="Birren B."/>
        </authorList>
    </citation>
    <scope>NUCLEOTIDE SEQUENCE [LARGE SCALE GENOMIC DNA]</scope>
    <source>
        <strain evidence="2 3">ATCC BAA-286</strain>
    </source>
</reference>
<dbReference type="RefSeq" id="WP_006799346.1">
    <property type="nucleotide sequence ID" value="NZ_GL891982.1"/>
</dbReference>